<dbReference type="EMBL" id="CADCUE010000233">
    <property type="protein sequence ID" value="CAA9353130.1"/>
    <property type="molecule type" value="Genomic_DNA"/>
</dbReference>
<gene>
    <name evidence="2" type="ORF">AVDCRST_MAG16-2504</name>
</gene>
<accession>A0A6J4MEQ9</accession>
<evidence type="ECO:0000313" key="2">
    <source>
        <dbReference type="EMBL" id="CAA9353130.1"/>
    </source>
</evidence>
<proteinExistence type="predicted"/>
<feature type="region of interest" description="Disordered" evidence="1">
    <location>
        <begin position="1"/>
        <end position="70"/>
    </location>
</feature>
<dbReference type="AlphaFoldDB" id="A0A6J4MEQ9"/>
<feature type="compositionally biased region" description="Low complexity" evidence="1">
    <location>
        <begin position="37"/>
        <end position="58"/>
    </location>
</feature>
<organism evidence="2">
    <name type="scientific">uncultured Frankineae bacterium</name>
    <dbReference type="NCBI Taxonomy" id="437475"/>
    <lineage>
        <taxon>Bacteria</taxon>
        <taxon>Bacillati</taxon>
        <taxon>Actinomycetota</taxon>
        <taxon>Actinomycetes</taxon>
        <taxon>Frankiales</taxon>
        <taxon>environmental samples</taxon>
    </lineage>
</organism>
<feature type="non-terminal residue" evidence="2">
    <location>
        <position position="126"/>
    </location>
</feature>
<evidence type="ECO:0000256" key="1">
    <source>
        <dbReference type="SAM" id="MobiDB-lite"/>
    </source>
</evidence>
<feature type="non-terminal residue" evidence="2">
    <location>
        <position position="1"/>
    </location>
</feature>
<name>A0A6J4MEQ9_9ACTN</name>
<reference evidence="2" key="1">
    <citation type="submission" date="2020-02" db="EMBL/GenBank/DDBJ databases">
        <authorList>
            <person name="Meier V. D."/>
        </authorList>
    </citation>
    <scope>NUCLEOTIDE SEQUENCE</scope>
    <source>
        <strain evidence="2">AVDCRST_MAG16</strain>
    </source>
</reference>
<protein>
    <submittedName>
        <fullName evidence="2">Integral membrane protein</fullName>
    </submittedName>
</protein>
<sequence length="126" mass="13326">CLTHGSAAAPAGCSWRSTRSSPWPPPRGRVCSSRPASRTPRWPTCCRRSRRPSTSSRPSPWPVERAGWPSGRCCSSSSGCWPWAPPPCSGSATSRTRRCGPRTASATASCRWCCPCSGCCGCGPPA</sequence>